<evidence type="ECO:0000256" key="2">
    <source>
        <dbReference type="ARBA" id="ARBA00022737"/>
    </source>
</evidence>
<dbReference type="SMART" id="SM00028">
    <property type="entry name" value="TPR"/>
    <property type="match status" value="5"/>
</dbReference>
<dbReference type="InterPro" id="IPR041166">
    <property type="entry name" value="Rubredoxin_2"/>
</dbReference>
<evidence type="ECO:0000256" key="4">
    <source>
        <dbReference type="HAMAP-Rule" id="MF_00994"/>
    </source>
</evidence>
<keyword evidence="4" id="KW-1003">Cell membrane</keyword>
<comment type="function">
    <text evidence="4">Modulates cellular lipopolysaccharide (LPS) levels by regulating LpxC, which is involved in lipid A biosynthesis. May act by modulating the proteolytic activity of FtsH towards LpxC. May also coordinate assembly of proteins involved in LPS synthesis at the plasma membrane.</text>
</comment>
<dbReference type="GO" id="GO:0008653">
    <property type="term" value="P:lipopolysaccharide metabolic process"/>
    <property type="evidence" value="ECO:0007669"/>
    <property type="project" value="InterPro"/>
</dbReference>
<proteinExistence type="inferred from homology"/>
<feature type="binding site" evidence="4">
    <location>
        <position position="386"/>
    </location>
    <ligand>
        <name>Fe cation</name>
        <dbReference type="ChEBI" id="CHEBI:24875"/>
    </ligand>
</feature>
<dbReference type="OrthoDB" id="507476at2"/>
<dbReference type="GO" id="GO:0009898">
    <property type="term" value="C:cytoplasmic side of plasma membrane"/>
    <property type="evidence" value="ECO:0007669"/>
    <property type="project" value="UniProtKB-UniRule"/>
</dbReference>
<name>A0A5C9A576_9GAMM</name>
<sequence length="404" mass="44831">MDLLLLAILVAAIGIGWLLGRRSVHSAGSSSRIDLPSQYYRGLNYLLDGRPDGAVDAFINALEVNSETLETHIALGNLLRKRGEVDRAIRIHQNLLARPSLPRPQVHQAHLELARDYISAGLLDRAERLLLDLLKESPEQRRASQRHLLEIYQSEREWPQAIDIATQLLPRKSLLGGNAPREPDGAGGQPVSVALAHYYCELADESQKEGRLSEAGKYLQQALVQDKQCVRASIMQGDVEYAAGNFKQAVKALRRVRQQDPEFIPETIATLRKCYQELGDTRALRNYLKDCLAANPTAPLVLAVAEDLRSAEGVDAAAEFLSRQLAQRPSLRGLARLISLQMDDAGGKVRDNLGLLQVLVERLIAERPAYRCGHCGFAGRQLHWYCPGCKHWGTIKAIRGARVD</sequence>
<protein>
    <recommendedName>
        <fullName evidence="4">Lipopolysaccharide assembly protein B</fullName>
    </recommendedName>
</protein>
<dbReference type="HAMAP" id="MF_00994">
    <property type="entry name" value="LPS_assembly_LapB"/>
    <property type="match status" value="1"/>
</dbReference>
<evidence type="ECO:0000313" key="6">
    <source>
        <dbReference type="EMBL" id="TXS95174.1"/>
    </source>
</evidence>
<keyword evidence="7" id="KW-1185">Reference proteome</keyword>
<keyword evidence="4" id="KW-1133">Transmembrane helix</keyword>
<dbReference type="Pfam" id="PF13176">
    <property type="entry name" value="TPR_7"/>
    <property type="match status" value="1"/>
</dbReference>
<accession>A0A5C9A576</accession>
<feature type="domain" description="LapB rubredoxin metal binding" evidence="5">
    <location>
        <begin position="370"/>
        <end position="396"/>
    </location>
</feature>
<feature type="topological domain" description="Cytoplasmic" evidence="4">
    <location>
        <begin position="21"/>
        <end position="404"/>
    </location>
</feature>
<dbReference type="InterPro" id="IPR019734">
    <property type="entry name" value="TPR_rpt"/>
</dbReference>
<gene>
    <name evidence="4 6" type="primary">lapB</name>
    <name evidence="6" type="ORF">FVW59_04140</name>
</gene>
<feature type="binding site" evidence="4">
    <location>
        <position position="372"/>
    </location>
    <ligand>
        <name>Fe cation</name>
        <dbReference type="ChEBI" id="CHEBI:24875"/>
    </ligand>
</feature>
<dbReference type="NCBIfam" id="NF008757">
    <property type="entry name" value="PRK11788.1-5"/>
    <property type="match status" value="1"/>
</dbReference>
<dbReference type="InterPro" id="IPR011990">
    <property type="entry name" value="TPR-like_helical_dom_sf"/>
</dbReference>
<dbReference type="SUPFAM" id="SSF48452">
    <property type="entry name" value="TPR-like"/>
    <property type="match status" value="1"/>
</dbReference>
<keyword evidence="4" id="KW-0997">Cell inner membrane</keyword>
<evidence type="ECO:0000313" key="7">
    <source>
        <dbReference type="Proteomes" id="UP000321933"/>
    </source>
</evidence>
<reference evidence="6 7" key="1">
    <citation type="submission" date="2019-08" db="EMBL/GenBank/DDBJ databases">
        <title>Parahaliea maris sp. nov., isolated from the surface seawater.</title>
        <authorList>
            <person name="Liu Y."/>
        </authorList>
    </citation>
    <scope>NUCLEOTIDE SEQUENCE [LARGE SCALE GENOMIC DNA]</scope>
    <source>
        <strain evidence="6 7">S2-26</strain>
    </source>
</reference>
<comment type="similarity">
    <text evidence="4">Belongs to the LapB family.</text>
</comment>
<evidence type="ECO:0000256" key="1">
    <source>
        <dbReference type="ARBA" id="ARBA00022723"/>
    </source>
</evidence>
<keyword evidence="4" id="KW-0812">Transmembrane</keyword>
<keyword evidence="4" id="KW-0408">Iron</keyword>
<keyword evidence="4" id="KW-0472">Membrane</keyword>
<dbReference type="Proteomes" id="UP000321933">
    <property type="component" value="Unassembled WGS sequence"/>
</dbReference>
<keyword evidence="2 4" id="KW-0677">Repeat</keyword>
<dbReference type="Pfam" id="PF14559">
    <property type="entry name" value="TPR_19"/>
    <property type="match status" value="1"/>
</dbReference>
<keyword evidence="1 4" id="KW-0479">Metal-binding</keyword>
<feature type="binding site" evidence="4">
    <location>
        <position position="389"/>
    </location>
    <ligand>
        <name>Fe cation</name>
        <dbReference type="ChEBI" id="CHEBI:24875"/>
    </ligand>
</feature>
<dbReference type="InterPro" id="IPR030865">
    <property type="entry name" value="LapB"/>
</dbReference>
<keyword evidence="3 4" id="KW-0802">TPR repeat</keyword>
<dbReference type="PANTHER" id="PTHR45586">
    <property type="entry name" value="TPR REPEAT-CONTAINING PROTEIN PA4667"/>
    <property type="match status" value="1"/>
</dbReference>
<comment type="caution">
    <text evidence="6">The sequence shown here is derived from an EMBL/GenBank/DDBJ whole genome shotgun (WGS) entry which is preliminary data.</text>
</comment>
<dbReference type="GO" id="GO:0046890">
    <property type="term" value="P:regulation of lipid biosynthetic process"/>
    <property type="evidence" value="ECO:0007669"/>
    <property type="project" value="UniProtKB-UniRule"/>
</dbReference>
<dbReference type="Pfam" id="PF18073">
    <property type="entry name" value="Zn_ribbon_LapB"/>
    <property type="match status" value="1"/>
</dbReference>
<dbReference type="InterPro" id="IPR051012">
    <property type="entry name" value="CellSynth/LPSAsmb/PSIAsmb"/>
</dbReference>
<dbReference type="GO" id="GO:0005506">
    <property type="term" value="F:iron ion binding"/>
    <property type="evidence" value="ECO:0007669"/>
    <property type="project" value="UniProtKB-UniRule"/>
</dbReference>
<dbReference type="Gene3D" id="1.25.40.10">
    <property type="entry name" value="Tetratricopeptide repeat domain"/>
    <property type="match status" value="2"/>
</dbReference>
<evidence type="ECO:0000256" key="3">
    <source>
        <dbReference type="ARBA" id="ARBA00022803"/>
    </source>
</evidence>
<evidence type="ECO:0000259" key="5">
    <source>
        <dbReference type="Pfam" id="PF18073"/>
    </source>
</evidence>
<dbReference type="PANTHER" id="PTHR45586:SF1">
    <property type="entry name" value="LIPOPOLYSACCHARIDE ASSEMBLY PROTEIN B"/>
    <property type="match status" value="1"/>
</dbReference>
<dbReference type="EMBL" id="VRYZ01000001">
    <property type="protein sequence ID" value="TXS95174.1"/>
    <property type="molecule type" value="Genomic_DNA"/>
</dbReference>
<comment type="subcellular location">
    <subcellularLocation>
        <location evidence="4">Cell inner membrane</location>
        <topology evidence="4">Single-pass membrane protein</topology>
        <orientation evidence="4">Cytoplasmic side</orientation>
    </subcellularLocation>
</comment>
<organism evidence="6 7">
    <name type="scientific">Parahaliea aestuarii</name>
    <dbReference type="NCBI Taxonomy" id="1852021"/>
    <lineage>
        <taxon>Bacteria</taxon>
        <taxon>Pseudomonadati</taxon>
        <taxon>Pseudomonadota</taxon>
        <taxon>Gammaproteobacteria</taxon>
        <taxon>Cellvibrionales</taxon>
        <taxon>Halieaceae</taxon>
        <taxon>Parahaliea</taxon>
    </lineage>
</organism>
<feature type="binding site" evidence="4">
    <location>
        <position position="375"/>
    </location>
    <ligand>
        <name>Fe cation</name>
        <dbReference type="ChEBI" id="CHEBI:24875"/>
    </ligand>
</feature>
<dbReference type="AlphaFoldDB" id="A0A5C9A576"/>